<dbReference type="OrthoDB" id="185373at2759"/>
<evidence type="ECO:0000256" key="1">
    <source>
        <dbReference type="ARBA" id="ARBA00007626"/>
    </source>
</evidence>
<feature type="repeat" description="PPR" evidence="3">
    <location>
        <begin position="204"/>
        <end position="238"/>
    </location>
</feature>
<organism evidence="4">
    <name type="scientific">Nicotiana tabacum</name>
    <name type="common">Common tobacco</name>
    <dbReference type="NCBI Taxonomy" id="4097"/>
    <lineage>
        <taxon>Eukaryota</taxon>
        <taxon>Viridiplantae</taxon>
        <taxon>Streptophyta</taxon>
        <taxon>Embryophyta</taxon>
        <taxon>Tracheophyta</taxon>
        <taxon>Spermatophyta</taxon>
        <taxon>Magnoliopsida</taxon>
        <taxon>eudicotyledons</taxon>
        <taxon>Gunneridae</taxon>
        <taxon>Pentapetalae</taxon>
        <taxon>asterids</taxon>
        <taxon>lamiids</taxon>
        <taxon>Solanales</taxon>
        <taxon>Solanaceae</taxon>
        <taxon>Nicotianoideae</taxon>
        <taxon>Nicotianeae</taxon>
        <taxon>Nicotiana</taxon>
    </lineage>
</organism>
<reference evidence="4" key="1">
    <citation type="submission" date="2025-08" db="UniProtKB">
        <authorList>
            <consortium name="RefSeq"/>
        </authorList>
    </citation>
    <scope>IDENTIFICATION</scope>
</reference>
<dbReference type="OMA" id="GCRVECG"/>
<proteinExistence type="inferred from homology"/>
<dbReference type="InterPro" id="IPR002885">
    <property type="entry name" value="PPR_rpt"/>
</dbReference>
<dbReference type="KEGG" id="nta:107772602"/>
<dbReference type="SUPFAM" id="SSF81901">
    <property type="entry name" value="HCP-like"/>
    <property type="match status" value="1"/>
</dbReference>
<evidence type="ECO:0000256" key="2">
    <source>
        <dbReference type="ARBA" id="ARBA00022737"/>
    </source>
</evidence>
<keyword evidence="2" id="KW-0677">Repeat</keyword>
<dbReference type="SMR" id="A0A1S3Y5P7"/>
<feature type="repeat" description="PPR" evidence="3">
    <location>
        <begin position="274"/>
        <end position="308"/>
    </location>
</feature>
<dbReference type="Pfam" id="PF01535">
    <property type="entry name" value="PPR"/>
    <property type="match status" value="2"/>
</dbReference>
<feature type="repeat" description="PPR" evidence="3">
    <location>
        <begin position="133"/>
        <end position="163"/>
    </location>
</feature>
<dbReference type="RefSeq" id="XP_016447583.1">
    <property type="nucleotide sequence ID" value="XM_016592097.1"/>
</dbReference>
<sequence>MSTFSTIRRLRGIFTGDSHKAATKTIDLKITKPTNITSSNHTVQDIVNLMKESSKCPKFRREGRGYYELAIHRLARAKHFSGIEEIIEHQKHYPDIRHEPFVRLLILLYGKARMFDHARKLFDEMPQLNCQRSVFTFNALLESCIRSERYDEIGELFRELPAKLEIEPNVVSYNLAIKALCKAGSLDSALLLMDVIEKHGIKPNIVTCNTLLNALYGSQRFAEAENLWIVMENRNIVPDLCSYNIRLRGLIKVHEVSKAIQFFEEIINKGFKPDKFSYNTMITMCVDEGNLEEAKMWYQKMVQNGCLPVDATFHMLIPLACDAKKFEFALHLCKKAIESQVLVYREIMQRVIDGLFEHSEIENAKELVKLAKSCNFHYELWLPLHS</sequence>
<protein>
    <submittedName>
        <fullName evidence="4">Pentatricopeptide repeat-containing protein At1g55890, mitochondrial-like</fullName>
    </submittedName>
</protein>
<dbReference type="AlphaFoldDB" id="A0A1S3Y5P7"/>
<dbReference type="PROSITE" id="PS51375">
    <property type="entry name" value="PPR"/>
    <property type="match status" value="5"/>
</dbReference>
<dbReference type="PANTHER" id="PTHR47936">
    <property type="entry name" value="PPR_LONG DOMAIN-CONTAINING PROTEIN"/>
    <property type="match status" value="1"/>
</dbReference>
<accession>A0A1S3Y5P7</accession>
<comment type="similarity">
    <text evidence="1">Belongs to the PPR family. P subfamily.</text>
</comment>
<dbReference type="PANTHER" id="PTHR47936:SF5">
    <property type="entry name" value="PENTACOTRIPEPTIDE-REPEAT REGION OF PRORP DOMAIN-CONTAINING PROTEIN"/>
    <property type="match status" value="1"/>
</dbReference>
<feature type="repeat" description="PPR" evidence="3">
    <location>
        <begin position="239"/>
        <end position="273"/>
    </location>
</feature>
<dbReference type="Pfam" id="PF13041">
    <property type="entry name" value="PPR_2"/>
    <property type="match status" value="2"/>
</dbReference>
<dbReference type="NCBIfam" id="TIGR00756">
    <property type="entry name" value="PPR"/>
    <property type="match status" value="5"/>
</dbReference>
<dbReference type="Gene3D" id="1.25.40.10">
    <property type="entry name" value="Tetratricopeptide repeat domain"/>
    <property type="match status" value="2"/>
</dbReference>
<evidence type="ECO:0000313" key="4">
    <source>
        <dbReference type="RefSeq" id="XP_016447583.1"/>
    </source>
</evidence>
<evidence type="ECO:0000256" key="3">
    <source>
        <dbReference type="PROSITE-ProRule" id="PRU00708"/>
    </source>
</evidence>
<gene>
    <name evidence="4" type="primary">LOC107772602</name>
</gene>
<dbReference type="GO" id="GO:0003729">
    <property type="term" value="F:mRNA binding"/>
    <property type="evidence" value="ECO:0000318"/>
    <property type="project" value="GO_Central"/>
</dbReference>
<dbReference type="InterPro" id="IPR011990">
    <property type="entry name" value="TPR-like_helical_dom_sf"/>
</dbReference>
<feature type="repeat" description="PPR" evidence="3">
    <location>
        <begin position="169"/>
        <end position="203"/>
    </location>
</feature>
<dbReference type="PaxDb" id="4097-A0A1S3Y5P7"/>
<name>A0A1S3Y5P7_TOBAC</name>